<protein>
    <submittedName>
        <fullName evidence="1">Uncharacterized protein</fullName>
    </submittedName>
</protein>
<evidence type="ECO:0000313" key="1">
    <source>
        <dbReference type="EMBL" id="RAH67690.1"/>
    </source>
</evidence>
<name>A0ACD1H2C5_9EURO</name>
<sequence>MSAAPMDVEEQRPPGILVYEFRIYPRPLRVRNDVDEKWASRCTIYTLTILCLFMVFFNLASYYQDKRDHNINNEDSLLDDRCSNQHDTALGLACILGLLGADHWYARHWLLAVLKSIIRNLVTYLQYRMFCQPQEKGADAPITAEAPDDCHEHDCHEQPTEASEDPQGHSTTDVPDETCPVPELPAAARSRPPSYRSVSPPRYSHTATQPVVTPLAVEPIAEEDIEEQPPTASDGNASTKQDRRRCRFRISSGCRGCVSWLCSSEFWFPFCFIVWGLALVALFACAIGLSIQRDQDESLEPHDQCYKKQEIAGYLAGFLGLIGGVDQWYAHHWALAVFKSSWVILVLVRIFLASFVEFDPPLNLKDLDMACFLAFVVTSVWWPVDTVLWLKGVYSVPGCEGEGGF</sequence>
<gene>
    <name evidence="1" type="ORF">BO66DRAFT_440888</name>
</gene>
<dbReference type="Proteomes" id="UP000249661">
    <property type="component" value="Unassembled WGS sequence"/>
</dbReference>
<evidence type="ECO:0000313" key="2">
    <source>
        <dbReference type="Proteomes" id="UP000249661"/>
    </source>
</evidence>
<reference evidence="1" key="1">
    <citation type="submission" date="2018-02" db="EMBL/GenBank/DDBJ databases">
        <title>The genomes of Aspergillus section Nigri reveals drivers in fungal speciation.</title>
        <authorList>
            <consortium name="DOE Joint Genome Institute"/>
            <person name="Vesth T.C."/>
            <person name="Nybo J."/>
            <person name="Theobald S."/>
            <person name="Brandl J."/>
            <person name="Frisvad J.C."/>
            <person name="Nielsen K.F."/>
            <person name="Lyhne E.K."/>
            <person name="Kogle M.E."/>
            <person name="Kuo A."/>
            <person name="Riley R."/>
            <person name="Clum A."/>
            <person name="Nolan M."/>
            <person name="Lipzen A."/>
            <person name="Salamov A."/>
            <person name="Henrissat B."/>
            <person name="Wiebenga A."/>
            <person name="De vries R.P."/>
            <person name="Grigoriev I.V."/>
            <person name="Mortensen U.H."/>
            <person name="Andersen M.R."/>
            <person name="Baker S.E."/>
        </authorList>
    </citation>
    <scope>NUCLEOTIDE SEQUENCE</scope>
    <source>
        <strain evidence="1">CBS 121060</strain>
    </source>
</reference>
<organism evidence="1 2">
    <name type="scientific">Aspergillus aculeatinus CBS 121060</name>
    <dbReference type="NCBI Taxonomy" id="1448322"/>
    <lineage>
        <taxon>Eukaryota</taxon>
        <taxon>Fungi</taxon>
        <taxon>Dikarya</taxon>
        <taxon>Ascomycota</taxon>
        <taxon>Pezizomycotina</taxon>
        <taxon>Eurotiomycetes</taxon>
        <taxon>Eurotiomycetidae</taxon>
        <taxon>Eurotiales</taxon>
        <taxon>Aspergillaceae</taxon>
        <taxon>Aspergillus</taxon>
        <taxon>Aspergillus subgen. Circumdati</taxon>
    </lineage>
</organism>
<proteinExistence type="predicted"/>
<dbReference type="EMBL" id="KZ824972">
    <property type="protein sequence ID" value="RAH67690.1"/>
    <property type="molecule type" value="Genomic_DNA"/>
</dbReference>
<keyword evidence="2" id="KW-1185">Reference proteome</keyword>
<accession>A0ACD1H2C5</accession>